<sequence>MSYYVLIEGEVTDLDKYKNYREAVTPLVHKFGGKYLV</sequence>
<gene>
    <name evidence="2" type="ORF">METZ01_LOCUS507367</name>
</gene>
<protein>
    <recommendedName>
        <fullName evidence="1">DUF1330 domain-containing protein</fullName>
    </recommendedName>
</protein>
<evidence type="ECO:0000313" key="2">
    <source>
        <dbReference type="EMBL" id="SVE54513.1"/>
    </source>
</evidence>
<dbReference type="SUPFAM" id="SSF54909">
    <property type="entry name" value="Dimeric alpha+beta barrel"/>
    <property type="match status" value="1"/>
</dbReference>
<evidence type="ECO:0000259" key="1">
    <source>
        <dbReference type="Pfam" id="PF07045"/>
    </source>
</evidence>
<dbReference type="EMBL" id="UINC01224753">
    <property type="protein sequence ID" value="SVE54513.1"/>
    <property type="molecule type" value="Genomic_DNA"/>
</dbReference>
<dbReference type="Gene3D" id="3.30.70.100">
    <property type="match status" value="1"/>
</dbReference>
<reference evidence="2" key="1">
    <citation type="submission" date="2018-05" db="EMBL/GenBank/DDBJ databases">
        <authorList>
            <person name="Lanie J.A."/>
            <person name="Ng W.-L."/>
            <person name="Kazmierczak K.M."/>
            <person name="Andrzejewski T.M."/>
            <person name="Davidsen T.M."/>
            <person name="Wayne K.J."/>
            <person name="Tettelin H."/>
            <person name="Glass J.I."/>
            <person name="Rusch D."/>
            <person name="Podicherti R."/>
            <person name="Tsui H.-C.T."/>
            <person name="Winkler M.E."/>
        </authorList>
    </citation>
    <scope>NUCLEOTIDE SEQUENCE</scope>
</reference>
<organism evidence="2">
    <name type="scientific">marine metagenome</name>
    <dbReference type="NCBI Taxonomy" id="408172"/>
    <lineage>
        <taxon>unclassified sequences</taxon>
        <taxon>metagenomes</taxon>
        <taxon>ecological metagenomes</taxon>
    </lineage>
</organism>
<accession>A0A383EDN7</accession>
<feature type="non-terminal residue" evidence="2">
    <location>
        <position position="37"/>
    </location>
</feature>
<proteinExistence type="predicted"/>
<feature type="domain" description="DUF1330" evidence="1">
    <location>
        <begin position="4"/>
        <end position="37"/>
    </location>
</feature>
<dbReference type="AlphaFoldDB" id="A0A383EDN7"/>
<dbReference type="Pfam" id="PF07045">
    <property type="entry name" value="DUF1330"/>
    <property type="match status" value="1"/>
</dbReference>
<name>A0A383EDN7_9ZZZZ</name>
<dbReference type="InterPro" id="IPR011008">
    <property type="entry name" value="Dimeric_a/b-barrel"/>
</dbReference>
<dbReference type="InterPro" id="IPR010753">
    <property type="entry name" value="DUF1330"/>
</dbReference>